<name>A0A814IFD5_9BILA</name>
<keyword evidence="2" id="KW-1185">Reference proteome</keyword>
<dbReference type="Proteomes" id="UP000663879">
    <property type="component" value="Unassembled WGS sequence"/>
</dbReference>
<sequence length="105" mass="12529">MSGIFNNPTKHSNPKVVELTREDCTELDEHFRNIEKSMHGLTKSQQEDVISYWDVVSNTIMEILQYLQKKFTEILECLRQGYRLMKDTIKEWMKFISNGIREMLQ</sequence>
<evidence type="ECO:0000313" key="1">
    <source>
        <dbReference type="EMBL" id="CAF1022811.1"/>
    </source>
</evidence>
<reference evidence="1" key="1">
    <citation type="submission" date="2021-02" db="EMBL/GenBank/DDBJ databases">
        <authorList>
            <person name="Nowell W R."/>
        </authorList>
    </citation>
    <scope>NUCLEOTIDE SEQUENCE</scope>
    <source>
        <strain evidence="1">Ploen Becks lab</strain>
    </source>
</reference>
<protein>
    <recommendedName>
        <fullName evidence="3">Plasmodium RESA N-terminal domain-containing protein</fullName>
    </recommendedName>
</protein>
<organism evidence="1 2">
    <name type="scientific">Brachionus calyciflorus</name>
    <dbReference type="NCBI Taxonomy" id="104777"/>
    <lineage>
        <taxon>Eukaryota</taxon>
        <taxon>Metazoa</taxon>
        <taxon>Spiralia</taxon>
        <taxon>Gnathifera</taxon>
        <taxon>Rotifera</taxon>
        <taxon>Eurotatoria</taxon>
        <taxon>Monogononta</taxon>
        <taxon>Pseudotrocha</taxon>
        <taxon>Ploima</taxon>
        <taxon>Brachionidae</taxon>
        <taxon>Brachionus</taxon>
    </lineage>
</organism>
<proteinExistence type="predicted"/>
<dbReference type="EMBL" id="CAJNOC010004468">
    <property type="protein sequence ID" value="CAF1022811.1"/>
    <property type="molecule type" value="Genomic_DNA"/>
</dbReference>
<evidence type="ECO:0008006" key="3">
    <source>
        <dbReference type="Google" id="ProtNLM"/>
    </source>
</evidence>
<evidence type="ECO:0000313" key="2">
    <source>
        <dbReference type="Proteomes" id="UP000663879"/>
    </source>
</evidence>
<gene>
    <name evidence="1" type="ORF">OXX778_LOCUS17465</name>
</gene>
<dbReference type="AlphaFoldDB" id="A0A814IFD5"/>
<accession>A0A814IFD5</accession>
<comment type="caution">
    <text evidence="1">The sequence shown here is derived from an EMBL/GenBank/DDBJ whole genome shotgun (WGS) entry which is preliminary data.</text>
</comment>